<dbReference type="AlphaFoldDB" id="A0AAD1WBJ7"/>
<reference evidence="1" key="1">
    <citation type="submission" date="2022-03" db="EMBL/GenBank/DDBJ databases">
        <authorList>
            <person name="Alioto T."/>
            <person name="Alioto T."/>
            <person name="Gomez Garrido J."/>
        </authorList>
    </citation>
    <scope>NUCLEOTIDE SEQUENCE</scope>
</reference>
<keyword evidence="2" id="KW-1185">Reference proteome</keyword>
<protein>
    <submittedName>
        <fullName evidence="1">Uncharacterized protein</fullName>
    </submittedName>
</protein>
<sequence length="121" mass="13858">MSCRNLFNAFCEEFWYRVACKPHKPFLLQTLEDASARRYFLWLGAHMEVPPSTRREVQLAETPRAQDPTTQDKGIYGHKALGTVLVITNSIIHSKAYLVCLQGKQHWHGDKLSIMASLWVG</sequence>
<accession>A0AAD1WBJ7</accession>
<evidence type="ECO:0000313" key="1">
    <source>
        <dbReference type="EMBL" id="CAH2301405.1"/>
    </source>
</evidence>
<evidence type="ECO:0000313" key="2">
    <source>
        <dbReference type="Proteomes" id="UP001295444"/>
    </source>
</evidence>
<dbReference type="Proteomes" id="UP001295444">
    <property type="component" value="Chromosome 06"/>
</dbReference>
<organism evidence="1 2">
    <name type="scientific">Pelobates cultripes</name>
    <name type="common">Western spadefoot toad</name>
    <dbReference type="NCBI Taxonomy" id="61616"/>
    <lineage>
        <taxon>Eukaryota</taxon>
        <taxon>Metazoa</taxon>
        <taxon>Chordata</taxon>
        <taxon>Craniata</taxon>
        <taxon>Vertebrata</taxon>
        <taxon>Euteleostomi</taxon>
        <taxon>Amphibia</taxon>
        <taxon>Batrachia</taxon>
        <taxon>Anura</taxon>
        <taxon>Pelobatoidea</taxon>
        <taxon>Pelobatidae</taxon>
        <taxon>Pelobates</taxon>
    </lineage>
</organism>
<dbReference type="EMBL" id="OW240917">
    <property type="protein sequence ID" value="CAH2301405.1"/>
    <property type="molecule type" value="Genomic_DNA"/>
</dbReference>
<gene>
    <name evidence="1" type="ORF">PECUL_23A026833</name>
</gene>
<proteinExistence type="predicted"/>
<name>A0AAD1WBJ7_PELCU</name>